<comment type="caution">
    <text evidence="2">The sequence shown here is derived from an EMBL/GenBank/DDBJ whole genome shotgun (WGS) entry which is preliminary data.</text>
</comment>
<organism evidence="2 3">
    <name type="scientific">Nothophoma quercina</name>
    <dbReference type="NCBI Taxonomy" id="749835"/>
    <lineage>
        <taxon>Eukaryota</taxon>
        <taxon>Fungi</taxon>
        <taxon>Dikarya</taxon>
        <taxon>Ascomycota</taxon>
        <taxon>Pezizomycotina</taxon>
        <taxon>Dothideomycetes</taxon>
        <taxon>Pleosporomycetidae</taxon>
        <taxon>Pleosporales</taxon>
        <taxon>Pleosporineae</taxon>
        <taxon>Didymellaceae</taxon>
        <taxon>Nothophoma</taxon>
    </lineage>
</organism>
<evidence type="ECO:0000313" key="2">
    <source>
        <dbReference type="EMBL" id="KAL1605661.1"/>
    </source>
</evidence>
<dbReference type="InterPro" id="IPR036047">
    <property type="entry name" value="F-box-like_dom_sf"/>
</dbReference>
<keyword evidence="3" id="KW-1185">Reference proteome</keyword>
<dbReference type="SUPFAM" id="SSF81383">
    <property type="entry name" value="F-box domain"/>
    <property type="match status" value="1"/>
</dbReference>
<proteinExistence type="predicted"/>
<gene>
    <name evidence="2" type="ORF">SLS59_003464</name>
</gene>
<evidence type="ECO:0000259" key="1">
    <source>
        <dbReference type="PROSITE" id="PS50181"/>
    </source>
</evidence>
<dbReference type="InterPro" id="IPR001810">
    <property type="entry name" value="F-box_dom"/>
</dbReference>
<evidence type="ECO:0000313" key="3">
    <source>
        <dbReference type="Proteomes" id="UP001521222"/>
    </source>
</evidence>
<dbReference type="Proteomes" id="UP001521222">
    <property type="component" value="Unassembled WGS sequence"/>
</dbReference>
<dbReference type="PROSITE" id="PS50181">
    <property type="entry name" value="FBOX"/>
    <property type="match status" value="1"/>
</dbReference>
<sequence>MTKFYTDPVNVPNVTDCVLGLLQDTVAPAATSRPFPRLSHELSRIEQLPTELLDTISNHLSADSAFSLHRTSRTLATKVPLNNNFWRNTILSGQAFPFLWDLDTAKLEKRHQEHQMASNDPSAAWNWKAVGQLLAMKQFPLKSLDERIMDLPSGLWNRRRIWSIIESAYRRDFARTPTENRNDSVIAERYRREPVFDWQLEEIMDDLGHYS</sequence>
<feature type="domain" description="F-box" evidence="1">
    <location>
        <begin position="42"/>
        <end position="89"/>
    </location>
</feature>
<reference evidence="2 3" key="1">
    <citation type="submission" date="2024-02" db="EMBL/GenBank/DDBJ databases">
        <title>De novo assembly and annotation of 12 fungi associated with fruit tree decline syndrome in Ontario, Canada.</title>
        <authorList>
            <person name="Sulman M."/>
            <person name="Ellouze W."/>
            <person name="Ilyukhin E."/>
        </authorList>
    </citation>
    <scope>NUCLEOTIDE SEQUENCE [LARGE SCALE GENOMIC DNA]</scope>
    <source>
        <strain evidence="2 3">M97-236</strain>
    </source>
</reference>
<protein>
    <recommendedName>
        <fullName evidence="1">F-box domain-containing protein</fullName>
    </recommendedName>
</protein>
<dbReference type="EMBL" id="JAKIXB020000009">
    <property type="protein sequence ID" value="KAL1605661.1"/>
    <property type="molecule type" value="Genomic_DNA"/>
</dbReference>
<name>A0ABR3RMJ3_9PLEO</name>
<accession>A0ABR3RMJ3</accession>